<dbReference type="GO" id="GO:0005886">
    <property type="term" value="C:plasma membrane"/>
    <property type="evidence" value="ECO:0007669"/>
    <property type="project" value="UniProtKB-SubCell"/>
</dbReference>
<dbReference type="Proteomes" id="UP000030853">
    <property type="component" value="Unassembled WGS sequence"/>
</dbReference>
<evidence type="ECO:0000256" key="4">
    <source>
        <dbReference type="ARBA" id="ARBA00022692"/>
    </source>
</evidence>
<dbReference type="Gene3D" id="3.30.240.20">
    <property type="entry name" value="bsu07140 like domains"/>
    <property type="match status" value="1"/>
</dbReference>
<evidence type="ECO:0000313" key="9">
    <source>
        <dbReference type="EMBL" id="KHJ65618.1"/>
    </source>
</evidence>
<dbReference type="PANTHER" id="PTHR34582:SF6">
    <property type="entry name" value="UPF0702 TRANSMEMBRANE PROTEIN YCAP"/>
    <property type="match status" value="1"/>
</dbReference>
<comment type="caution">
    <text evidence="9">The sequence shown here is derived from an EMBL/GenBank/DDBJ whole genome shotgun (WGS) entry which is preliminary data.</text>
</comment>
<evidence type="ECO:0000256" key="7">
    <source>
        <dbReference type="SAM" id="Phobius"/>
    </source>
</evidence>
<name>A0A0B1QXW1_9GAMM</name>
<evidence type="ECO:0000256" key="1">
    <source>
        <dbReference type="ARBA" id="ARBA00004651"/>
    </source>
</evidence>
<sequence>MADFDFHKFLINDQPYTFLFEVILRVFIAYAIVFTFLKVSGRRGVQQLSLFEVVVILTLGSASGDVTFYDDVPVLPVILVFIVLLLLYRLTTWSMTKSSYISSLIEGDVVTLIAEGKYVPDNLDRLNISGDEFLMELRLKGAEHLGQVRLGLVEVDGQLSLYFYDDECVRPGLSVLPEEHRLCFTQIPEAGCYACVRCGEVKNMTTGGGCACPACNRNVWSKAISTLRVG</sequence>
<dbReference type="AlphaFoldDB" id="A0A0B1QXW1"/>
<feature type="transmembrane region" description="Helical" evidence="7">
    <location>
        <begin position="74"/>
        <end position="91"/>
    </location>
</feature>
<keyword evidence="6 7" id="KW-0472">Membrane</keyword>
<dbReference type="InterPro" id="IPR007353">
    <property type="entry name" value="DUF421"/>
</dbReference>
<proteinExistence type="inferred from homology"/>
<feature type="transmembrane region" description="Helical" evidence="7">
    <location>
        <begin position="16"/>
        <end position="37"/>
    </location>
</feature>
<reference evidence="9 10" key="1">
    <citation type="submission" date="2014-11" db="EMBL/GenBank/DDBJ databases">
        <title>Genome sequencing of Pantoea rodasii ND03.</title>
        <authorList>
            <person name="Muhamad Yunos N.Y."/>
            <person name="Chan K.-G."/>
        </authorList>
    </citation>
    <scope>NUCLEOTIDE SEQUENCE [LARGE SCALE GENOMIC DNA]</scope>
    <source>
        <strain evidence="9 10">ND03</strain>
    </source>
</reference>
<evidence type="ECO:0000256" key="6">
    <source>
        <dbReference type="ARBA" id="ARBA00023136"/>
    </source>
</evidence>
<dbReference type="PANTHER" id="PTHR34582">
    <property type="entry name" value="UPF0702 TRANSMEMBRANE PROTEIN YCAP"/>
    <property type="match status" value="1"/>
</dbReference>
<evidence type="ECO:0000256" key="3">
    <source>
        <dbReference type="ARBA" id="ARBA00022475"/>
    </source>
</evidence>
<comment type="subcellular location">
    <subcellularLocation>
        <location evidence="1">Cell membrane</location>
        <topology evidence="1">Multi-pass membrane protein</topology>
    </subcellularLocation>
</comment>
<evidence type="ECO:0000256" key="5">
    <source>
        <dbReference type="ARBA" id="ARBA00022989"/>
    </source>
</evidence>
<evidence type="ECO:0000313" key="10">
    <source>
        <dbReference type="Proteomes" id="UP000030853"/>
    </source>
</evidence>
<accession>A0A0B1QXW1</accession>
<dbReference type="RefSeq" id="WP_039336276.1">
    <property type="nucleotide sequence ID" value="NZ_JTJJ01000119.1"/>
</dbReference>
<evidence type="ECO:0000259" key="8">
    <source>
        <dbReference type="Pfam" id="PF04239"/>
    </source>
</evidence>
<keyword evidence="4 7" id="KW-0812">Transmembrane</keyword>
<evidence type="ECO:0000256" key="2">
    <source>
        <dbReference type="ARBA" id="ARBA00006448"/>
    </source>
</evidence>
<comment type="similarity">
    <text evidence="2">Belongs to the UPF0702 family.</text>
</comment>
<organism evidence="9 10">
    <name type="scientific">Pantoea rodasii</name>
    <dbReference type="NCBI Taxonomy" id="1076549"/>
    <lineage>
        <taxon>Bacteria</taxon>
        <taxon>Pseudomonadati</taxon>
        <taxon>Pseudomonadota</taxon>
        <taxon>Gammaproteobacteria</taxon>
        <taxon>Enterobacterales</taxon>
        <taxon>Erwiniaceae</taxon>
        <taxon>Pantoea</taxon>
    </lineage>
</organism>
<keyword evidence="3" id="KW-1003">Cell membrane</keyword>
<dbReference type="Pfam" id="PF04239">
    <property type="entry name" value="DUF421"/>
    <property type="match status" value="1"/>
</dbReference>
<protein>
    <submittedName>
        <fullName evidence="9">Membrane protein</fullName>
    </submittedName>
</protein>
<dbReference type="InterPro" id="IPR023090">
    <property type="entry name" value="UPF0702_alpha/beta_dom_sf"/>
</dbReference>
<dbReference type="EMBL" id="JTJJ01000119">
    <property type="protein sequence ID" value="KHJ65618.1"/>
    <property type="molecule type" value="Genomic_DNA"/>
</dbReference>
<keyword evidence="5 7" id="KW-1133">Transmembrane helix</keyword>
<feature type="transmembrane region" description="Helical" evidence="7">
    <location>
        <begin position="49"/>
        <end position="68"/>
    </location>
</feature>
<gene>
    <name evidence="9" type="ORF">QU24_23795</name>
</gene>
<feature type="domain" description="YetF C-terminal" evidence="8">
    <location>
        <begin position="97"/>
        <end position="166"/>
    </location>
</feature>